<evidence type="ECO:0000256" key="1">
    <source>
        <dbReference type="SAM" id="MobiDB-lite"/>
    </source>
</evidence>
<sequence length="108" mass="11586">MVQGIAAEEGQFGVRANCIGVGFLERSGHVALVENRDHTEEYLETARRKLPLQTFGPVSDIAEAARFCCPGCRLRRQRATRPGGPRSACHSPGPTSKPAAEASDSPQP</sequence>
<dbReference type="AlphaFoldDB" id="A0A4R4VFX0"/>
<comment type="caution">
    <text evidence="2">The sequence shown here is derived from an EMBL/GenBank/DDBJ whole genome shotgun (WGS) entry which is preliminary data.</text>
</comment>
<evidence type="ECO:0000313" key="3">
    <source>
        <dbReference type="Proteomes" id="UP000295674"/>
    </source>
</evidence>
<evidence type="ECO:0008006" key="4">
    <source>
        <dbReference type="Google" id="ProtNLM"/>
    </source>
</evidence>
<proteinExistence type="predicted"/>
<evidence type="ECO:0000313" key="2">
    <source>
        <dbReference type="EMBL" id="TDD03791.1"/>
    </source>
</evidence>
<dbReference type="Gene3D" id="3.40.50.720">
    <property type="entry name" value="NAD(P)-binding Rossmann-like Domain"/>
    <property type="match status" value="1"/>
</dbReference>
<dbReference type="Proteomes" id="UP000295674">
    <property type="component" value="Unassembled WGS sequence"/>
</dbReference>
<organism evidence="2 3">
    <name type="scientific">Saccharopolyspora terrae</name>
    <dbReference type="NCBI Taxonomy" id="2530384"/>
    <lineage>
        <taxon>Bacteria</taxon>
        <taxon>Bacillati</taxon>
        <taxon>Actinomycetota</taxon>
        <taxon>Actinomycetes</taxon>
        <taxon>Pseudonocardiales</taxon>
        <taxon>Pseudonocardiaceae</taxon>
        <taxon>Saccharopolyspora</taxon>
    </lineage>
</organism>
<accession>A0A4R4VFX0</accession>
<dbReference type="SUPFAM" id="SSF51735">
    <property type="entry name" value="NAD(P)-binding Rossmann-fold domains"/>
    <property type="match status" value="1"/>
</dbReference>
<feature type="region of interest" description="Disordered" evidence="1">
    <location>
        <begin position="76"/>
        <end position="108"/>
    </location>
</feature>
<keyword evidence="3" id="KW-1185">Reference proteome</keyword>
<dbReference type="EMBL" id="SMKS01000036">
    <property type="protein sequence ID" value="TDD03791.1"/>
    <property type="molecule type" value="Genomic_DNA"/>
</dbReference>
<dbReference type="InterPro" id="IPR036291">
    <property type="entry name" value="NAD(P)-bd_dom_sf"/>
</dbReference>
<gene>
    <name evidence="2" type="ORF">E1181_19715</name>
</gene>
<protein>
    <recommendedName>
        <fullName evidence="4">SDR family oxidoreductase</fullName>
    </recommendedName>
</protein>
<dbReference type="OrthoDB" id="517007at2"/>
<reference evidence="2 3" key="1">
    <citation type="submission" date="2019-03" db="EMBL/GenBank/DDBJ databases">
        <title>Draft genome sequences of novel Actinobacteria.</title>
        <authorList>
            <person name="Sahin N."/>
            <person name="Ay H."/>
            <person name="Saygin H."/>
        </authorList>
    </citation>
    <scope>NUCLEOTIDE SEQUENCE [LARGE SCALE GENOMIC DNA]</scope>
    <source>
        <strain evidence="2 3">16K309</strain>
    </source>
</reference>
<name>A0A4R4VFX0_9PSEU</name>